<name>A0A059KTD4_9PSED</name>
<dbReference type="Proteomes" id="UP000026739">
    <property type="component" value="Unassembled WGS sequence"/>
</dbReference>
<proteinExistence type="predicted"/>
<sequence length="62" mass="7239">MILRKGFLRRKFEAALIRLAIAILMGRNVARSLVVSRRDNNDMWYMAEQLEGIATRISKNYP</sequence>
<dbReference type="EMBL" id="AZQQ01000109">
    <property type="protein sequence ID" value="KDD65353.1"/>
    <property type="molecule type" value="Genomic_DNA"/>
</dbReference>
<comment type="caution">
    <text evidence="1">The sequence shown here is derived from an EMBL/GenBank/DDBJ whole genome shotgun (WGS) entry which is preliminary data.</text>
</comment>
<protein>
    <submittedName>
        <fullName evidence="1">Uncharacterized protein</fullName>
    </submittedName>
</protein>
<gene>
    <name evidence="1" type="ORF">V466_29285</name>
</gene>
<evidence type="ECO:0000313" key="2">
    <source>
        <dbReference type="Proteomes" id="UP000026739"/>
    </source>
</evidence>
<organism evidence="1 2">
    <name type="scientific">Pseudomonas mandelii PD30</name>
    <dbReference type="NCBI Taxonomy" id="1419583"/>
    <lineage>
        <taxon>Bacteria</taxon>
        <taxon>Pseudomonadati</taxon>
        <taxon>Pseudomonadota</taxon>
        <taxon>Gammaproteobacteria</taxon>
        <taxon>Pseudomonadales</taxon>
        <taxon>Pseudomonadaceae</taxon>
        <taxon>Pseudomonas</taxon>
    </lineage>
</organism>
<accession>A0A059KTD4</accession>
<reference evidence="1 2" key="1">
    <citation type="submission" date="2013-12" db="EMBL/GenBank/DDBJ databases">
        <authorList>
            <person name="Formusa P.A."/>
            <person name="Habash M."/>
            <person name="Lee H."/>
            <person name="Trevors J.T."/>
        </authorList>
    </citation>
    <scope>NUCLEOTIDE SEQUENCE [LARGE SCALE GENOMIC DNA]</scope>
    <source>
        <strain evidence="1 2">PD30</strain>
    </source>
</reference>
<dbReference type="RefSeq" id="WP_033061799.1">
    <property type="nucleotide sequence ID" value="NZ_AZQQ01000109.1"/>
</dbReference>
<evidence type="ECO:0000313" key="1">
    <source>
        <dbReference type="EMBL" id="KDD65353.1"/>
    </source>
</evidence>
<dbReference type="AlphaFoldDB" id="A0A059KTD4"/>